<organism evidence="2">
    <name type="scientific">marine sediment metagenome</name>
    <dbReference type="NCBI Taxonomy" id="412755"/>
    <lineage>
        <taxon>unclassified sequences</taxon>
        <taxon>metagenomes</taxon>
        <taxon>ecological metagenomes</taxon>
    </lineage>
</organism>
<name>X0YJI6_9ZZZZ</name>
<proteinExistence type="predicted"/>
<dbReference type="AlphaFoldDB" id="X0YJI6"/>
<feature type="transmembrane region" description="Helical" evidence="1">
    <location>
        <begin position="12"/>
        <end position="33"/>
    </location>
</feature>
<dbReference type="EMBL" id="BARS01059682">
    <property type="protein sequence ID" value="GAG47277.1"/>
    <property type="molecule type" value="Genomic_DNA"/>
</dbReference>
<sequence length="34" mass="3730">KKYLIYLLESNVVEVVFIGGVVLIMGPELLPVLA</sequence>
<feature type="non-terminal residue" evidence="2">
    <location>
        <position position="34"/>
    </location>
</feature>
<evidence type="ECO:0000313" key="2">
    <source>
        <dbReference type="EMBL" id="GAG47277.1"/>
    </source>
</evidence>
<evidence type="ECO:0000256" key="1">
    <source>
        <dbReference type="SAM" id="Phobius"/>
    </source>
</evidence>
<keyword evidence="1" id="KW-0472">Membrane</keyword>
<accession>X0YJI6</accession>
<keyword evidence="1" id="KW-1133">Transmembrane helix</keyword>
<gene>
    <name evidence="2" type="ORF">S01H1_86282</name>
</gene>
<keyword evidence="1" id="KW-0812">Transmembrane</keyword>
<feature type="non-terminal residue" evidence="2">
    <location>
        <position position="1"/>
    </location>
</feature>
<comment type="caution">
    <text evidence="2">The sequence shown here is derived from an EMBL/GenBank/DDBJ whole genome shotgun (WGS) entry which is preliminary data.</text>
</comment>
<reference evidence="2" key="1">
    <citation type="journal article" date="2014" name="Front. Microbiol.">
        <title>High frequency of phylogenetically diverse reductive dehalogenase-homologous genes in deep subseafloor sedimentary metagenomes.</title>
        <authorList>
            <person name="Kawai M."/>
            <person name="Futagami T."/>
            <person name="Toyoda A."/>
            <person name="Takaki Y."/>
            <person name="Nishi S."/>
            <person name="Hori S."/>
            <person name="Arai W."/>
            <person name="Tsubouchi T."/>
            <person name="Morono Y."/>
            <person name="Uchiyama I."/>
            <person name="Ito T."/>
            <person name="Fujiyama A."/>
            <person name="Inagaki F."/>
            <person name="Takami H."/>
        </authorList>
    </citation>
    <scope>NUCLEOTIDE SEQUENCE</scope>
    <source>
        <strain evidence="2">Expedition CK06-06</strain>
    </source>
</reference>
<protein>
    <submittedName>
        <fullName evidence="2">Uncharacterized protein</fullName>
    </submittedName>
</protein>